<evidence type="ECO:0000256" key="4">
    <source>
        <dbReference type="ARBA" id="ARBA00023136"/>
    </source>
</evidence>
<reference evidence="8" key="1">
    <citation type="journal article" date="2013" name="Genome Announc.">
        <title>Draft genome sequence of the grapevine dieback fungus Eutypa lata UCR-EL1.</title>
        <authorList>
            <person name="Blanco-Ulate B."/>
            <person name="Rolshausen P.E."/>
            <person name="Cantu D."/>
        </authorList>
    </citation>
    <scope>NUCLEOTIDE SEQUENCE [LARGE SCALE GENOMIC DNA]</scope>
    <source>
        <strain evidence="8">UCR-EL1</strain>
    </source>
</reference>
<dbReference type="Proteomes" id="UP000012174">
    <property type="component" value="Unassembled WGS sequence"/>
</dbReference>
<evidence type="ECO:0000256" key="3">
    <source>
        <dbReference type="ARBA" id="ARBA00022989"/>
    </source>
</evidence>
<feature type="region of interest" description="Disordered" evidence="5">
    <location>
        <begin position="269"/>
        <end position="307"/>
    </location>
</feature>
<sequence>MPFLHHETEERRIQMSKAIRVVNKEDKPTEKPSRDSLLFDAYLNNVPRLHIRRTLDQFAYHGIDTSVRDMDQVVSRYCESNRIEKKVFMVDQLWLWVLGKDLMITCFPQRWDQPKQDPLNVLDGIIEETNAKTRPPIQSVYDLAMLVAGRCASVFDRHQLHDQDYQFFDMFEHSIGVVTDKESRLFRRFNKASDQSTQWLRHHQQRKMGRDSSSLLSDALLDIRTETKLLAEIKDIRDELNILIVILESQISTLLEFEETIIDEIRSSISNNNNNNNNNSSSSEGGSGGGGGNRRVTEAATGEIRKRSREQVRRIEFRQRDLVRMDGQAEGLYMSLRDLLDLKQKHSNALEARFAGDQAVIAARQGQTIMVFTIVTIIFLPMSFIAAFFAINLPEWEGTLTIGYVSKYMFGIGLGISIPLIVMAVTFTDIIDGEAWRSRRTEP</sequence>
<dbReference type="PANTHER" id="PTHR47685:SF1">
    <property type="entry name" value="MAGNESIUM TRANSPORT PROTEIN CORA"/>
    <property type="match status" value="1"/>
</dbReference>
<feature type="transmembrane region" description="Helical" evidence="6">
    <location>
        <begin position="369"/>
        <end position="391"/>
    </location>
</feature>
<keyword evidence="2 6" id="KW-0812">Transmembrane</keyword>
<dbReference type="GO" id="GO:0046873">
    <property type="term" value="F:metal ion transmembrane transporter activity"/>
    <property type="evidence" value="ECO:0007669"/>
    <property type="project" value="InterPro"/>
</dbReference>
<dbReference type="OMA" id="MARIITQ"/>
<organism evidence="7 8">
    <name type="scientific">Eutypa lata (strain UCR-EL1)</name>
    <name type="common">Grapevine dieback disease fungus</name>
    <name type="synonym">Eutypa armeniacae</name>
    <dbReference type="NCBI Taxonomy" id="1287681"/>
    <lineage>
        <taxon>Eukaryota</taxon>
        <taxon>Fungi</taxon>
        <taxon>Dikarya</taxon>
        <taxon>Ascomycota</taxon>
        <taxon>Pezizomycotina</taxon>
        <taxon>Sordariomycetes</taxon>
        <taxon>Xylariomycetidae</taxon>
        <taxon>Xylariales</taxon>
        <taxon>Diatrypaceae</taxon>
        <taxon>Eutypa</taxon>
    </lineage>
</organism>
<dbReference type="InterPro" id="IPR050829">
    <property type="entry name" value="CorA_MIT"/>
</dbReference>
<keyword evidence="4 6" id="KW-0472">Membrane</keyword>
<feature type="compositionally biased region" description="Low complexity" evidence="5">
    <location>
        <begin position="269"/>
        <end position="284"/>
    </location>
</feature>
<dbReference type="Gene3D" id="1.20.58.340">
    <property type="entry name" value="Magnesium transport protein CorA, transmembrane region"/>
    <property type="match status" value="1"/>
</dbReference>
<evidence type="ECO:0000256" key="1">
    <source>
        <dbReference type="ARBA" id="ARBA00004141"/>
    </source>
</evidence>
<dbReference type="KEGG" id="ela:UCREL1_6600"/>
<gene>
    <name evidence="7" type="ORF">UCREL1_6600</name>
</gene>
<keyword evidence="8" id="KW-1185">Reference proteome</keyword>
<dbReference type="SUPFAM" id="SSF144083">
    <property type="entry name" value="Magnesium transport protein CorA, transmembrane region"/>
    <property type="match status" value="1"/>
</dbReference>
<dbReference type="AlphaFoldDB" id="M7T9A2"/>
<dbReference type="EMBL" id="KB706652">
    <property type="protein sequence ID" value="EMR66416.1"/>
    <property type="molecule type" value="Genomic_DNA"/>
</dbReference>
<evidence type="ECO:0000313" key="7">
    <source>
        <dbReference type="EMBL" id="EMR66416.1"/>
    </source>
</evidence>
<dbReference type="PANTHER" id="PTHR47685">
    <property type="entry name" value="MAGNESIUM TRANSPORT PROTEIN CORA"/>
    <property type="match status" value="1"/>
</dbReference>
<evidence type="ECO:0000313" key="8">
    <source>
        <dbReference type="Proteomes" id="UP000012174"/>
    </source>
</evidence>
<dbReference type="GO" id="GO:0016020">
    <property type="term" value="C:membrane"/>
    <property type="evidence" value="ECO:0007669"/>
    <property type="project" value="UniProtKB-SubCell"/>
</dbReference>
<protein>
    <submittedName>
        <fullName evidence="7">Putative ankyrin repeat protein</fullName>
    </submittedName>
</protein>
<keyword evidence="3 6" id="KW-1133">Transmembrane helix</keyword>
<evidence type="ECO:0000256" key="5">
    <source>
        <dbReference type="SAM" id="MobiDB-lite"/>
    </source>
</evidence>
<accession>M7T9A2</accession>
<comment type="subcellular location">
    <subcellularLocation>
        <location evidence="1">Membrane</location>
        <topology evidence="1">Multi-pass membrane protein</topology>
    </subcellularLocation>
</comment>
<feature type="transmembrane region" description="Helical" evidence="6">
    <location>
        <begin position="411"/>
        <end position="431"/>
    </location>
</feature>
<evidence type="ECO:0000256" key="2">
    <source>
        <dbReference type="ARBA" id="ARBA00022692"/>
    </source>
</evidence>
<evidence type="ECO:0000256" key="6">
    <source>
        <dbReference type="SAM" id="Phobius"/>
    </source>
</evidence>
<name>M7T9A2_EUTLA</name>
<dbReference type="OrthoDB" id="4770870at2759"/>
<dbReference type="HOGENOM" id="CLU_030280_0_0_1"/>
<proteinExistence type="predicted"/>
<dbReference type="InterPro" id="IPR045863">
    <property type="entry name" value="CorA_TM1_TM2"/>
</dbReference>
<dbReference type="eggNOG" id="KOG4177">
    <property type="taxonomic scope" value="Eukaryota"/>
</dbReference>